<protein>
    <recommendedName>
        <fullName evidence="4">tRNA pseudouridine synthase A</fullName>
        <ecNumber evidence="4">5.4.99.12</ecNumber>
    </recommendedName>
    <alternativeName>
        <fullName evidence="4">tRNA pseudouridine(38-40) synthase</fullName>
    </alternativeName>
    <alternativeName>
        <fullName evidence="4">tRNA pseudouridylate synthase I</fullName>
    </alternativeName>
    <alternativeName>
        <fullName evidence="4">tRNA-uridine isomerase I</fullName>
    </alternativeName>
</protein>
<dbReference type="GO" id="GO:0160147">
    <property type="term" value="F:tRNA pseudouridine(38-40) synthase activity"/>
    <property type="evidence" value="ECO:0007669"/>
    <property type="project" value="UniProtKB-EC"/>
</dbReference>
<dbReference type="PANTHER" id="PTHR11142">
    <property type="entry name" value="PSEUDOURIDYLATE SYNTHASE"/>
    <property type="match status" value="1"/>
</dbReference>
<feature type="binding site" evidence="4 6">
    <location>
        <position position="110"/>
    </location>
    <ligand>
        <name>substrate</name>
    </ligand>
</feature>
<dbReference type="PIRSF" id="PIRSF001430">
    <property type="entry name" value="tRNA_psdUrid_synth"/>
    <property type="match status" value="1"/>
</dbReference>
<dbReference type="FunFam" id="3.30.70.580:FF:000001">
    <property type="entry name" value="tRNA pseudouridine synthase A"/>
    <property type="match status" value="1"/>
</dbReference>
<comment type="caution">
    <text evidence="4">Lacks conserved residue(s) required for the propagation of feature annotation.</text>
</comment>
<dbReference type="InterPro" id="IPR020094">
    <property type="entry name" value="TruA/RsuA/RluB/E/F_N"/>
</dbReference>
<evidence type="ECO:0000313" key="9">
    <source>
        <dbReference type="EMBL" id="PMP71815.1"/>
    </source>
</evidence>
<dbReference type="InterPro" id="IPR020097">
    <property type="entry name" value="PsdUridine_synth_TruA_a/b_dom"/>
</dbReference>
<evidence type="ECO:0000256" key="7">
    <source>
        <dbReference type="RuleBase" id="RU003792"/>
    </source>
</evidence>
<accession>A0A2J6WN63</accession>
<evidence type="ECO:0000256" key="2">
    <source>
        <dbReference type="ARBA" id="ARBA00022694"/>
    </source>
</evidence>
<evidence type="ECO:0000256" key="1">
    <source>
        <dbReference type="ARBA" id="ARBA00009375"/>
    </source>
</evidence>
<evidence type="ECO:0000256" key="6">
    <source>
        <dbReference type="PIRSR" id="PIRSR001430-2"/>
    </source>
</evidence>
<comment type="catalytic activity">
    <reaction evidence="4 7">
        <text>uridine(38/39/40) in tRNA = pseudouridine(38/39/40) in tRNA</text>
        <dbReference type="Rhea" id="RHEA:22376"/>
        <dbReference type="Rhea" id="RHEA-COMP:10085"/>
        <dbReference type="Rhea" id="RHEA-COMP:10087"/>
        <dbReference type="ChEBI" id="CHEBI:65314"/>
        <dbReference type="ChEBI" id="CHEBI:65315"/>
        <dbReference type="EC" id="5.4.99.12"/>
    </reaction>
</comment>
<comment type="function">
    <text evidence="4">Formation of pseudouridine at positions 38, 39 and 40 in the anticodon stem and loop of transfer RNAs.</text>
</comment>
<evidence type="ECO:0000256" key="3">
    <source>
        <dbReference type="ARBA" id="ARBA00023235"/>
    </source>
</evidence>
<reference evidence="9 10" key="1">
    <citation type="submission" date="2018-01" db="EMBL/GenBank/DDBJ databases">
        <title>Metagenomic assembled genomes from two thermal pools in the Uzon Caldera, Kamchatka, Russia.</title>
        <authorList>
            <person name="Wilkins L."/>
            <person name="Ettinger C."/>
        </authorList>
    </citation>
    <scope>NUCLEOTIDE SEQUENCE [LARGE SCALE GENOMIC DNA]</scope>
    <source>
        <strain evidence="9">ZAV-04</strain>
    </source>
</reference>
<dbReference type="SUPFAM" id="SSF55120">
    <property type="entry name" value="Pseudouridine synthase"/>
    <property type="match status" value="1"/>
</dbReference>
<gene>
    <name evidence="4" type="primary">truA</name>
    <name evidence="9" type="ORF">C0186_02970</name>
</gene>
<evidence type="ECO:0000256" key="4">
    <source>
        <dbReference type="HAMAP-Rule" id="MF_00171"/>
    </source>
</evidence>
<proteinExistence type="inferred from homology"/>
<dbReference type="InterPro" id="IPR001406">
    <property type="entry name" value="PsdUridine_synth_TruA"/>
</dbReference>
<dbReference type="InterPro" id="IPR020095">
    <property type="entry name" value="PsdUridine_synth_TruA_C"/>
</dbReference>
<feature type="domain" description="Pseudouridine synthase I TruA alpha/beta" evidence="8">
    <location>
        <begin position="146"/>
        <end position="254"/>
    </location>
</feature>
<feature type="active site" description="Nucleophile" evidence="4 5">
    <location>
        <position position="52"/>
    </location>
</feature>
<organism evidence="9 10">
    <name type="scientific">Thermodesulfovibrio aggregans</name>
    <dbReference type="NCBI Taxonomy" id="86166"/>
    <lineage>
        <taxon>Bacteria</taxon>
        <taxon>Pseudomonadati</taxon>
        <taxon>Nitrospirota</taxon>
        <taxon>Thermodesulfovibrionia</taxon>
        <taxon>Thermodesulfovibrionales</taxon>
        <taxon>Thermodesulfovibrionaceae</taxon>
        <taxon>Thermodesulfovibrio</taxon>
    </lineage>
</organism>
<dbReference type="CDD" id="cd02570">
    <property type="entry name" value="PseudoU_synth_EcTruA"/>
    <property type="match status" value="1"/>
</dbReference>
<dbReference type="GO" id="GO:0031119">
    <property type="term" value="P:tRNA pseudouridine synthesis"/>
    <property type="evidence" value="ECO:0007669"/>
    <property type="project" value="UniProtKB-UniRule"/>
</dbReference>
<dbReference type="NCBIfam" id="TIGR00071">
    <property type="entry name" value="hisT_truA"/>
    <property type="match status" value="1"/>
</dbReference>
<dbReference type="Proteomes" id="UP000242288">
    <property type="component" value="Unassembled WGS sequence"/>
</dbReference>
<dbReference type="GO" id="GO:0003723">
    <property type="term" value="F:RNA binding"/>
    <property type="evidence" value="ECO:0007669"/>
    <property type="project" value="InterPro"/>
</dbReference>
<dbReference type="PANTHER" id="PTHR11142:SF0">
    <property type="entry name" value="TRNA PSEUDOURIDINE SYNTHASE-LIKE 1"/>
    <property type="match status" value="1"/>
</dbReference>
<dbReference type="HAMAP" id="MF_00171">
    <property type="entry name" value="TruA"/>
    <property type="match status" value="1"/>
</dbReference>
<dbReference type="EMBL" id="PNIO01000022">
    <property type="protein sequence ID" value="PMP71815.1"/>
    <property type="molecule type" value="Genomic_DNA"/>
</dbReference>
<dbReference type="InterPro" id="IPR020103">
    <property type="entry name" value="PsdUridine_synth_cat_dom_sf"/>
</dbReference>
<comment type="similarity">
    <text evidence="1 4 7">Belongs to the tRNA pseudouridine synthase TruA family.</text>
</comment>
<evidence type="ECO:0000259" key="8">
    <source>
        <dbReference type="Pfam" id="PF01416"/>
    </source>
</evidence>
<comment type="caution">
    <text evidence="9">The sequence shown here is derived from an EMBL/GenBank/DDBJ whole genome shotgun (WGS) entry which is preliminary data.</text>
</comment>
<feature type="domain" description="Pseudouridine synthase I TruA alpha/beta" evidence="8">
    <location>
        <begin position="8"/>
        <end position="103"/>
    </location>
</feature>
<dbReference type="Pfam" id="PF01416">
    <property type="entry name" value="PseudoU_synth_1"/>
    <property type="match status" value="2"/>
</dbReference>
<evidence type="ECO:0000313" key="10">
    <source>
        <dbReference type="Proteomes" id="UP000242288"/>
    </source>
</evidence>
<dbReference type="EC" id="5.4.99.12" evidence="4"/>
<evidence type="ECO:0000256" key="5">
    <source>
        <dbReference type="PIRSR" id="PIRSR001430-1"/>
    </source>
</evidence>
<name>A0A2J6WN63_9BACT</name>
<dbReference type="AlphaFoldDB" id="A0A2J6WN63"/>
<keyword evidence="3 4" id="KW-0413">Isomerase</keyword>
<keyword evidence="2 4" id="KW-0819">tRNA processing</keyword>
<comment type="subunit">
    <text evidence="4">Homodimer.</text>
</comment>
<dbReference type="Gene3D" id="3.30.70.580">
    <property type="entry name" value="Pseudouridine synthase I, catalytic domain, N-terminal subdomain"/>
    <property type="match status" value="1"/>
</dbReference>
<dbReference type="Gene3D" id="3.30.70.660">
    <property type="entry name" value="Pseudouridine synthase I, catalytic domain, C-terminal subdomain"/>
    <property type="match status" value="1"/>
</dbReference>
<sequence length="254" mass="29336">MVNVKMTIQYDGSNYSGWQRQKKELSIQAVIEGALSKIFQTEIKIRGAGRTDAGVHAIEQVATFKANVKMPLSSLKKALNSLLPPDIRVIEVEEVVAEFHPQYSVKRKSYVYYLCIDEQCCCFIQRYVWHYPRKLNLSLMEESLSLFKGTRDFTAFSGSTEVKNKVRTVYDFTMQRLDNFCFMDMNMSGNFIKFRIEADGFLRFMVRNIVGCIVEVGREKLSIESINEAFITGKRPSRMQTAPSRGLFLEKIYY</sequence>